<name>A0A7J7G9V8_CAMSI</name>
<comment type="caution">
    <text evidence="2">The sequence shown here is derived from an EMBL/GenBank/DDBJ whole genome shotgun (WGS) entry which is preliminary data.</text>
</comment>
<reference evidence="3" key="1">
    <citation type="journal article" date="2020" name="Nat. Commun.">
        <title>Genome assembly of wild tea tree DASZ reveals pedigree and selection history of tea varieties.</title>
        <authorList>
            <person name="Zhang W."/>
            <person name="Zhang Y."/>
            <person name="Qiu H."/>
            <person name="Guo Y."/>
            <person name="Wan H."/>
            <person name="Zhang X."/>
            <person name="Scossa F."/>
            <person name="Alseekh S."/>
            <person name="Zhang Q."/>
            <person name="Wang P."/>
            <person name="Xu L."/>
            <person name="Schmidt M.H."/>
            <person name="Jia X."/>
            <person name="Li D."/>
            <person name="Zhu A."/>
            <person name="Guo F."/>
            <person name="Chen W."/>
            <person name="Ni D."/>
            <person name="Usadel B."/>
            <person name="Fernie A.R."/>
            <person name="Wen W."/>
        </authorList>
    </citation>
    <scope>NUCLEOTIDE SEQUENCE [LARGE SCALE GENOMIC DNA]</scope>
    <source>
        <strain evidence="3">cv. G240</strain>
    </source>
</reference>
<feature type="region of interest" description="Disordered" evidence="1">
    <location>
        <begin position="55"/>
        <end position="90"/>
    </location>
</feature>
<sequence length="120" mass="13611">MKVQGVEKISPRSSWIEMDSKINLFEAFDKSHPYLAKIYVVLGELNGQLKLAGYQPEVGKHNDGPTSTDREEWHAEANSKSNAVRGSKMEKIKNSRKLKTAIVMTPPHTDFLLGFLINYY</sequence>
<keyword evidence="3" id="KW-1185">Reference proteome</keyword>
<proteinExistence type="predicted"/>
<organism evidence="2 3">
    <name type="scientific">Camellia sinensis</name>
    <name type="common">Tea plant</name>
    <name type="synonym">Thea sinensis</name>
    <dbReference type="NCBI Taxonomy" id="4442"/>
    <lineage>
        <taxon>Eukaryota</taxon>
        <taxon>Viridiplantae</taxon>
        <taxon>Streptophyta</taxon>
        <taxon>Embryophyta</taxon>
        <taxon>Tracheophyta</taxon>
        <taxon>Spermatophyta</taxon>
        <taxon>Magnoliopsida</taxon>
        <taxon>eudicotyledons</taxon>
        <taxon>Gunneridae</taxon>
        <taxon>Pentapetalae</taxon>
        <taxon>asterids</taxon>
        <taxon>Ericales</taxon>
        <taxon>Theaceae</taxon>
        <taxon>Camellia</taxon>
    </lineage>
</organism>
<gene>
    <name evidence="2" type="ORF">HYC85_024227</name>
</gene>
<dbReference type="EMBL" id="JACBKZ010000012">
    <property type="protein sequence ID" value="KAF5936721.1"/>
    <property type="molecule type" value="Genomic_DNA"/>
</dbReference>
<protein>
    <submittedName>
        <fullName evidence="2">Uncharacterized protein</fullName>
    </submittedName>
</protein>
<dbReference type="AlphaFoldDB" id="A0A7J7G9V8"/>
<evidence type="ECO:0000256" key="1">
    <source>
        <dbReference type="SAM" id="MobiDB-lite"/>
    </source>
</evidence>
<dbReference type="Proteomes" id="UP000593564">
    <property type="component" value="Unassembled WGS sequence"/>
</dbReference>
<evidence type="ECO:0000313" key="3">
    <source>
        <dbReference type="Proteomes" id="UP000593564"/>
    </source>
</evidence>
<evidence type="ECO:0000313" key="2">
    <source>
        <dbReference type="EMBL" id="KAF5936721.1"/>
    </source>
</evidence>
<accession>A0A7J7G9V8</accession>
<reference evidence="2 3" key="2">
    <citation type="submission" date="2020-07" db="EMBL/GenBank/DDBJ databases">
        <title>Genome assembly of wild tea tree DASZ reveals pedigree and selection history of tea varieties.</title>
        <authorList>
            <person name="Zhang W."/>
        </authorList>
    </citation>
    <scope>NUCLEOTIDE SEQUENCE [LARGE SCALE GENOMIC DNA]</scope>
    <source>
        <strain evidence="3">cv. G240</strain>
        <tissue evidence="2">Leaf</tissue>
    </source>
</reference>
<feature type="compositionally biased region" description="Basic and acidic residues" evidence="1">
    <location>
        <begin position="58"/>
        <end position="77"/>
    </location>
</feature>